<proteinExistence type="inferred from homology"/>
<sequence>MGAEAKGYDVMVKSTETVAAMLPVQEHRLPQSNFDLVLPPIDVGVFFCFQKPAPISDSNAASVGPTTFPAMAATLKVALAKVLVTYYPLAGEVATNSAGEPEILCNNRGVDLTVAYADVELRELNLYDPDDSVEAKLVPKKKNGIVCIQISFLYWEDIHQIL</sequence>
<evidence type="ECO:0000313" key="2">
    <source>
        <dbReference type="EMBL" id="KAF3325768.1"/>
    </source>
</evidence>
<name>A0A833VJQ3_9POAL</name>
<dbReference type="EMBL" id="SWLB01000019">
    <property type="protein sequence ID" value="KAF3325768.1"/>
    <property type="molecule type" value="Genomic_DNA"/>
</dbReference>
<dbReference type="OrthoDB" id="1862401at2759"/>
<dbReference type="InterPro" id="IPR050898">
    <property type="entry name" value="Plant_acyltransferase"/>
</dbReference>
<dbReference type="Proteomes" id="UP000623129">
    <property type="component" value="Unassembled WGS sequence"/>
</dbReference>
<reference evidence="2" key="1">
    <citation type="submission" date="2020-01" db="EMBL/GenBank/DDBJ databases">
        <title>Genome sequence of Kobresia littledalei, the first chromosome-level genome in the family Cyperaceae.</title>
        <authorList>
            <person name="Qu G."/>
        </authorList>
    </citation>
    <scope>NUCLEOTIDE SEQUENCE</scope>
    <source>
        <strain evidence="2">C.B.Clarke</strain>
        <tissue evidence="2">Leaf</tissue>
    </source>
</reference>
<dbReference type="Gene3D" id="3.30.559.10">
    <property type="entry name" value="Chloramphenicol acetyltransferase-like domain"/>
    <property type="match status" value="1"/>
</dbReference>
<comment type="caution">
    <text evidence="2">The sequence shown here is derived from an EMBL/GenBank/DDBJ whole genome shotgun (WGS) entry which is preliminary data.</text>
</comment>
<dbReference type="AlphaFoldDB" id="A0A833VJQ3"/>
<dbReference type="Pfam" id="PF02458">
    <property type="entry name" value="Transferase"/>
    <property type="match status" value="1"/>
</dbReference>
<protein>
    <submittedName>
        <fullName evidence="2">Uncharacterized protein</fullName>
    </submittedName>
</protein>
<keyword evidence="3" id="KW-1185">Reference proteome</keyword>
<organism evidence="2 3">
    <name type="scientific">Carex littledalei</name>
    <dbReference type="NCBI Taxonomy" id="544730"/>
    <lineage>
        <taxon>Eukaryota</taxon>
        <taxon>Viridiplantae</taxon>
        <taxon>Streptophyta</taxon>
        <taxon>Embryophyta</taxon>
        <taxon>Tracheophyta</taxon>
        <taxon>Spermatophyta</taxon>
        <taxon>Magnoliopsida</taxon>
        <taxon>Liliopsida</taxon>
        <taxon>Poales</taxon>
        <taxon>Cyperaceae</taxon>
        <taxon>Cyperoideae</taxon>
        <taxon>Cariceae</taxon>
        <taxon>Carex</taxon>
        <taxon>Carex subgen. Euthyceras</taxon>
    </lineage>
</organism>
<evidence type="ECO:0000313" key="3">
    <source>
        <dbReference type="Proteomes" id="UP000623129"/>
    </source>
</evidence>
<accession>A0A833VJQ3</accession>
<evidence type="ECO:0000256" key="1">
    <source>
        <dbReference type="ARBA" id="ARBA00009861"/>
    </source>
</evidence>
<dbReference type="PANTHER" id="PTHR31147:SF2">
    <property type="entry name" value="OS01G0615300 PROTEIN"/>
    <property type="match status" value="1"/>
</dbReference>
<dbReference type="InterPro" id="IPR023213">
    <property type="entry name" value="CAT-like_dom_sf"/>
</dbReference>
<dbReference type="PANTHER" id="PTHR31147">
    <property type="entry name" value="ACYL TRANSFERASE 4"/>
    <property type="match status" value="1"/>
</dbReference>
<comment type="similarity">
    <text evidence="1">Belongs to the plant acyltransferase family.</text>
</comment>
<gene>
    <name evidence="2" type="ORF">FCM35_KLT08848</name>
</gene>